<dbReference type="AlphaFoldDB" id="A0A8J3QEL5"/>
<dbReference type="SUPFAM" id="SSF53474">
    <property type="entry name" value="alpha/beta-Hydrolases"/>
    <property type="match status" value="1"/>
</dbReference>
<comment type="caution">
    <text evidence="2">The sequence shown here is derived from an EMBL/GenBank/DDBJ whole genome shotgun (WGS) entry which is preliminary data.</text>
</comment>
<feature type="domain" description="Serine aminopeptidase S33" evidence="1">
    <location>
        <begin position="40"/>
        <end position="245"/>
    </location>
</feature>
<proteinExistence type="predicted"/>
<dbReference type="EMBL" id="BONY01000065">
    <property type="protein sequence ID" value="GIH09316.1"/>
    <property type="molecule type" value="Genomic_DNA"/>
</dbReference>
<organism evidence="2 3">
    <name type="scientific">Rhizocola hellebori</name>
    <dbReference type="NCBI Taxonomy" id="1392758"/>
    <lineage>
        <taxon>Bacteria</taxon>
        <taxon>Bacillati</taxon>
        <taxon>Actinomycetota</taxon>
        <taxon>Actinomycetes</taxon>
        <taxon>Micromonosporales</taxon>
        <taxon>Micromonosporaceae</taxon>
        <taxon>Rhizocola</taxon>
    </lineage>
</organism>
<dbReference type="GO" id="GO:0016787">
    <property type="term" value="F:hydrolase activity"/>
    <property type="evidence" value="ECO:0007669"/>
    <property type="project" value="UniProtKB-KW"/>
</dbReference>
<keyword evidence="3" id="KW-1185">Reference proteome</keyword>
<dbReference type="Gene3D" id="3.40.50.1820">
    <property type="entry name" value="alpha/beta hydrolase"/>
    <property type="match status" value="1"/>
</dbReference>
<dbReference type="InterPro" id="IPR051044">
    <property type="entry name" value="MAG_DAG_Lipase"/>
</dbReference>
<name>A0A8J3QEL5_9ACTN</name>
<accession>A0A8J3QEL5</accession>
<keyword evidence="2" id="KW-0378">Hydrolase</keyword>
<evidence type="ECO:0000259" key="1">
    <source>
        <dbReference type="Pfam" id="PF12146"/>
    </source>
</evidence>
<protein>
    <submittedName>
        <fullName evidence="2">Alpha/beta hydrolase</fullName>
    </submittedName>
</protein>
<reference evidence="2" key="1">
    <citation type="submission" date="2021-01" db="EMBL/GenBank/DDBJ databases">
        <title>Whole genome shotgun sequence of Rhizocola hellebori NBRC 109834.</title>
        <authorList>
            <person name="Komaki H."/>
            <person name="Tamura T."/>
        </authorList>
    </citation>
    <scope>NUCLEOTIDE SEQUENCE</scope>
    <source>
        <strain evidence="2">NBRC 109834</strain>
    </source>
</reference>
<evidence type="ECO:0000313" key="2">
    <source>
        <dbReference type="EMBL" id="GIH09316.1"/>
    </source>
</evidence>
<gene>
    <name evidence="2" type="ORF">Rhe02_73830</name>
</gene>
<sequence>MGTIDILGEPYQQRVIELPDDDEGPVIATLVSRRGSVPTNKAVLYLHGYNDYFFQTHLADFFIDHGFDFYALDLRKYGRSLQPHQTANFVRNLSEYFPELDEAARIVRAEDSHDTLLLFGHSTGGLIGSLWAHARSHTGAVDGLILNSPFFDLNVPWVMRRPVLATVGRLAGRLPYRPFPAKKVGIYGRSLHRDFHGEWGYELAWKPLLSFPIRLGWLSAVRNGQRRLRAGLDITAPILVAHSGASFRTLTWDDAAHDADTVLNVDHISRWAPALGHHVTVVRIDGGKHDLTLSREPARQRFFSEADRWLRAYV</sequence>
<dbReference type="InterPro" id="IPR022742">
    <property type="entry name" value="Hydrolase_4"/>
</dbReference>
<evidence type="ECO:0000313" key="3">
    <source>
        <dbReference type="Proteomes" id="UP000612899"/>
    </source>
</evidence>
<dbReference type="RefSeq" id="WP_239124279.1">
    <property type="nucleotide sequence ID" value="NZ_BONY01000065.1"/>
</dbReference>
<dbReference type="Proteomes" id="UP000612899">
    <property type="component" value="Unassembled WGS sequence"/>
</dbReference>
<dbReference type="InterPro" id="IPR029058">
    <property type="entry name" value="AB_hydrolase_fold"/>
</dbReference>
<dbReference type="PANTHER" id="PTHR11614">
    <property type="entry name" value="PHOSPHOLIPASE-RELATED"/>
    <property type="match status" value="1"/>
</dbReference>
<dbReference type="Pfam" id="PF12146">
    <property type="entry name" value="Hydrolase_4"/>
    <property type="match status" value="1"/>
</dbReference>